<dbReference type="PANTHER" id="PTHR45774">
    <property type="entry name" value="BTB/POZ DOMAIN-CONTAINING"/>
    <property type="match status" value="1"/>
</dbReference>
<protein>
    <recommendedName>
        <fullName evidence="1">BTB domain-containing protein</fullName>
    </recommendedName>
</protein>
<evidence type="ECO:0000313" key="2">
    <source>
        <dbReference type="EMBL" id="CAJ0939803.1"/>
    </source>
</evidence>
<dbReference type="EMBL" id="CAUEEQ010015969">
    <property type="protein sequence ID" value="CAJ0939803.1"/>
    <property type="molecule type" value="Genomic_DNA"/>
</dbReference>
<keyword evidence="3" id="KW-1185">Reference proteome</keyword>
<accession>A0ABN9LJS1</accession>
<evidence type="ECO:0000313" key="3">
    <source>
        <dbReference type="Proteomes" id="UP001176940"/>
    </source>
</evidence>
<dbReference type="PROSITE" id="PS50097">
    <property type="entry name" value="BTB"/>
    <property type="match status" value="1"/>
</dbReference>
<dbReference type="SUPFAM" id="SSF54695">
    <property type="entry name" value="POZ domain"/>
    <property type="match status" value="1"/>
</dbReference>
<evidence type="ECO:0000259" key="1">
    <source>
        <dbReference type="PROSITE" id="PS50097"/>
    </source>
</evidence>
<dbReference type="Pfam" id="PF00651">
    <property type="entry name" value="BTB"/>
    <property type="match status" value="1"/>
</dbReference>
<dbReference type="PANTHER" id="PTHR45774:SF5">
    <property type="entry name" value="BTB_POZ DOMAIN-CONTAINING PROTEIN 6"/>
    <property type="match status" value="1"/>
</dbReference>
<dbReference type="InterPro" id="IPR049738">
    <property type="entry name" value="BTB_POZ_BTBD6"/>
</dbReference>
<dbReference type="Gene3D" id="3.30.710.10">
    <property type="entry name" value="Potassium Channel Kv1.1, Chain A"/>
    <property type="match status" value="1"/>
</dbReference>
<proteinExistence type="predicted"/>
<dbReference type="SMART" id="SM00225">
    <property type="entry name" value="BTB"/>
    <property type="match status" value="1"/>
</dbReference>
<organism evidence="2 3">
    <name type="scientific">Ranitomeya imitator</name>
    <name type="common">mimic poison frog</name>
    <dbReference type="NCBI Taxonomy" id="111125"/>
    <lineage>
        <taxon>Eukaryota</taxon>
        <taxon>Metazoa</taxon>
        <taxon>Chordata</taxon>
        <taxon>Craniata</taxon>
        <taxon>Vertebrata</taxon>
        <taxon>Euteleostomi</taxon>
        <taxon>Amphibia</taxon>
        <taxon>Batrachia</taxon>
        <taxon>Anura</taxon>
        <taxon>Neobatrachia</taxon>
        <taxon>Hyloidea</taxon>
        <taxon>Dendrobatidae</taxon>
        <taxon>Dendrobatinae</taxon>
        <taxon>Ranitomeya</taxon>
    </lineage>
</organism>
<dbReference type="CDD" id="cd18349">
    <property type="entry name" value="BTB_POZ_BTBD6"/>
    <property type="match status" value="1"/>
</dbReference>
<gene>
    <name evidence="2" type="ORF">RIMI_LOCUS8152429</name>
</gene>
<comment type="caution">
    <text evidence="2">The sequence shown here is derived from an EMBL/GenBank/DDBJ whole genome shotgun (WGS) entry which is preliminary data.</text>
</comment>
<dbReference type="InterPro" id="IPR000210">
    <property type="entry name" value="BTB/POZ_dom"/>
</dbReference>
<dbReference type="Proteomes" id="UP001176940">
    <property type="component" value="Unassembled WGS sequence"/>
</dbReference>
<reference evidence="2" key="1">
    <citation type="submission" date="2023-07" db="EMBL/GenBank/DDBJ databases">
        <authorList>
            <person name="Stuckert A."/>
        </authorList>
    </citation>
    <scope>NUCLEOTIDE SEQUENCE</scope>
</reference>
<feature type="domain" description="BTB" evidence="1">
    <location>
        <begin position="183"/>
        <end position="253"/>
    </location>
</feature>
<name>A0ABN9LJS1_9NEOB</name>
<dbReference type="InterPro" id="IPR011333">
    <property type="entry name" value="SKP1/BTB/POZ_sf"/>
</dbReference>
<sequence>MLTKEEPLLVFSPLPMPLDPGCLNGRIMKCLTFFLLLPETLKKSKKSARANSKVQACYEIVPLALKRKMAAELYPASANTNIANSNNAAAVTAKKNALQIQQNAPPPPQLQNLNNNNIESTNWQSFHPTLRERVTQSHECEYGRGSSGLFCAHNEVVNSLPAKYICIYFPFRNALMFNNELMADVHFIVGPVGACKKVPAHKYILAVGSSVFYAMFYGDLAEVKSEIHIPDVEPAAFLILLKYLYSDEIDLEADTVLATLYAAKKYIVPALAKACVNFLETSLEAKNACVLLSQSRLFEEPDLTLRCWEVIDAQAELALKSEGFCEIDLPTLEIIVTRETLNTKEDVVFEAVFELGRGRVQTTRPDGDSYKQEECTGKSTVLGTDSHHDFRGICQWGCPVRHFNLGGDAQHILVVHCC</sequence>
<dbReference type="Gene3D" id="1.25.40.420">
    <property type="match status" value="1"/>
</dbReference>